<evidence type="ECO:0000313" key="10">
    <source>
        <dbReference type="EMBL" id="NKE65825.1"/>
    </source>
</evidence>
<dbReference type="RefSeq" id="WP_168106907.1">
    <property type="nucleotide sequence ID" value="NZ_VTOX01000002.1"/>
</dbReference>
<dbReference type="PANTHER" id="PTHR30614:SF41">
    <property type="entry name" value="INNER MEMBRANE AMINO-ACID ABC TRANSPORTER PERMEASE PROTEIN YHDY"/>
    <property type="match status" value="1"/>
</dbReference>
<dbReference type="InterPro" id="IPR000515">
    <property type="entry name" value="MetI-like"/>
</dbReference>
<keyword evidence="6 8" id="KW-1133">Transmembrane helix</keyword>
<feature type="transmembrane region" description="Helical" evidence="8">
    <location>
        <begin position="131"/>
        <end position="155"/>
    </location>
</feature>
<accession>A0A7X6DER0</accession>
<feature type="transmembrane region" description="Helical" evidence="8">
    <location>
        <begin position="236"/>
        <end position="256"/>
    </location>
</feature>
<dbReference type="Gene3D" id="1.10.3720.10">
    <property type="entry name" value="MetI-like"/>
    <property type="match status" value="1"/>
</dbReference>
<comment type="subcellular location">
    <subcellularLocation>
        <location evidence="1">Cell inner membrane</location>
        <topology evidence="1">Multi-pass membrane protein</topology>
    </subcellularLocation>
    <subcellularLocation>
        <location evidence="8">Cell membrane</location>
        <topology evidence="8">Multi-pass membrane protein</topology>
    </subcellularLocation>
</comment>
<dbReference type="PROSITE" id="PS50928">
    <property type="entry name" value="ABC_TM1"/>
    <property type="match status" value="1"/>
</dbReference>
<dbReference type="GO" id="GO:0022857">
    <property type="term" value="F:transmembrane transporter activity"/>
    <property type="evidence" value="ECO:0007669"/>
    <property type="project" value="InterPro"/>
</dbReference>
<evidence type="ECO:0000256" key="5">
    <source>
        <dbReference type="ARBA" id="ARBA00022692"/>
    </source>
</evidence>
<protein>
    <submittedName>
        <fullName evidence="10">Amino acid ABC transporter permease</fullName>
    </submittedName>
</protein>
<feature type="transmembrane region" description="Helical" evidence="8">
    <location>
        <begin position="285"/>
        <end position="306"/>
    </location>
</feature>
<name>A0A7X6DER0_9BURK</name>
<dbReference type="AlphaFoldDB" id="A0A7X6DER0"/>
<evidence type="ECO:0000256" key="1">
    <source>
        <dbReference type="ARBA" id="ARBA00004429"/>
    </source>
</evidence>
<feature type="transmembrane region" description="Helical" evidence="8">
    <location>
        <begin position="167"/>
        <end position="188"/>
    </location>
</feature>
<feature type="transmembrane region" description="Helical" evidence="8">
    <location>
        <begin position="339"/>
        <end position="357"/>
    </location>
</feature>
<keyword evidence="5 8" id="KW-0812">Transmembrane</keyword>
<gene>
    <name evidence="10" type="ORF">RAMLITH_08330</name>
</gene>
<organism evidence="10 11">
    <name type="scientific">Ramlibacter lithotrophicus</name>
    <dbReference type="NCBI Taxonomy" id="2606681"/>
    <lineage>
        <taxon>Bacteria</taxon>
        <taxon>Pseudomonadati</taxon>
        <taxon>Pseudomonadota</taxon>
        <taxon>Betaproteobacteria</taxon>
        <taxon>Burkholderiales</taxon>
        <taxon>Comamonadaceae</taxon>
        <taxon>Ramlibacter</taxon>
    </lineage>
</organism>
<reference evidence="10 11" key="1">
    <citation type="journal article" date="2020" name="Nature">
        <title>Bacterial chemolithoautotrophy via manganese oxidation.</title>
        <authorList>
            <person name="Yu H."/>
            <person name="Leadbetter J.R."/>
        </authorList>
    </citation>
    <scope>NUCLEOTIDE SEQUENCE [LARGE SCALE GENOMIC DNA]</scope>
    <source>
        <strain evidence="10 11">RBP-1</strain>
    </source>
</reference>
<dbReference type="SUPFAM" id="SSF161098">
    <property type="entry name" value="MetI-like"/>
    <property type="match status" value="1"/>
</dbReference>
<keyword evidence="7 8" id="KW-0472">Membrane</keyword>
<dbReference type="Pfam" id="PF00528">
    <property type="entry name" value="BPD_transp_1"/>
    <property type="match status" value="1"/>
</dbReference>
<feature type="transmembrane region" description="Helical" evidence="8">
    <location>
        <begin position="200"/>
        <end position="224"/>
    </location>
</feature>
<evidence type="ECO:0000313" key="11">
    <source>
        <dbReference type="Proteomes" id="UP000521868"/>
    </source>
</evidence>
<dbReference type="InterPro" id="IPR010065">
    <property type="entry name" value="AA_ABC_transptr_permease_3TM"/>
</dbReference>
<evidence type="ECO:0000256" key="8">
    <source>
        <dbReference type="RuleBase" id="RU363032"/>
    </source>
</evidence>
<dbReference type="CDD" id="cd06261">
    <property type="entry name" value="TM_PBP2"/>
    <property type="match status" value="1"/>
</dbReference>
<dbReference type="EMBL" id="VTOX01000002">
    <property type="protein sequence ID" value="NKE65825.1"/>
    <property type="molecule type" value="Genomic_DNA"/>
</dbReference>
<evidence type="ECO:0000259" key="9">
    <source>
        <dbReference type="PROSITE" id="PS50928"/>
    </source>
</evidence>
<keyword evidence="11" id="KW-1185">Reference proteome</keyword>
<evidence type="ECO:0000256" key="3">
    <source>
        <dbReference type="ARBA" id="ARBA00022448"/>
    </source>
</evidence>
<evidence type="ECO:0000256" key="2">
    <source>
        <dbReference type="ARBA" id="ARBA00010072"/>
    </source>
</evidence>
<dbReference type="InterPro" id="IPR035906">
    <property type="entry name" value="MetI-like_sf"/>
</dbReference>
<evidence type="ECO:0000256" key="7">
    <source>
        <dbReference type="ARBA" id="ARBA00023136"/>
    </source>
</evidence>
<sequence>MDGTSPGASGFRPVPARPAPRATEGVLPWMRANLFGSWQTTFATFVLGAVLLWVLPKLVDWALLRAVWTPDLAACKAMEGMGACWGVVAEKYRIIIFGRYPYEEQWRPLAATVLMVAMLVASCTRPFWKRWLVLAWAAVLAVFFVLMLGGVLGLSKVETDRWGGLPLTILLSSLSIVMAFPIALLVALGRRSNLPAIRAFCTIYVELIRGVPLISVLFMASFMFPLFMPPGLTIDVLIRVLVGITLFAAAYLAEVIRGGLQAVPKGQVEAAATLGLSYWQTQRKIVLPQALAMVVPSIVNSFISIFKDTSLVSIVSLYELTGALDLAVNADANWKPFKLQGYFFIALIYFLFCFAMSRYSQWVERQLNAGRRR</sequence>
<proteinExistence type="inferred from homology"/>
<dbReference type="Proteomes" id="UP000521868">
    <property type="component" value="Unassembled WGS sequence"/>
</dbReference>
<comment type="similarity">
    <text evidence="2">Belongs to the binding-protein-dependent transport system permease family. HisMQ subfamily.</text>
</comment>
<keyword evidence="4" id="KW-1003">Cell membrane</keyword>
<dbReference type="NCBIfam" id="TIGR01726">
    <property type="entry name" value="HEQRo_perm_3TM"/>
    <property type="match status" value="1"/>
</dbReference>
<evidence type="ECO:0000256" key="4">
    <source>
        <dbReference type="ARBA" id="ARBA00022475"/>
    </source>
</evidence>
<evidence type="ECO:0000256" key="6">
    <source>
        <dbReference type="ARBA" id="ARBA00022989"/>
    </source>
</evidence>
<dbReference type="PANTHER" id="PTHR30614">
    <property type="entry name" value="MEMBRANE COMPONENT OF AMINO ACID ABC TRANSPORTER"/>
    <property type="match status" value="1"/>
</dbReference>
<feature type="transmembrane region" description="Helical" evidence="8">
    <location>
        <begin position="34"/>
        <end position="55"/>
    </location>
</feature>
<keyword evidence="3 8" id="KW-0813">Transport</keyword>
<dbReference type="InterPro" id="IPR043429">
    <property type="entry name" value="ArtM/GltK/GlnP/TcyL/YhdX-like"/>
</dbReference>
<dbReference type="GO" id="GO:0043190">
    <property type="term" value="C:ATP-binding cassette (ABC) transporter complex"/>
    <property type="evidence" value="ECO:0007669"/>
    <property type="project" value="InterPro"/>
</dbReference>
<dbReference type="GO" id="GO:0006865">
    <property type="term" value="P:amino acid transport"/>
    <property type="evidence" value="ECO:0007669"/>
    <property type="project" value="TreeGrafter"/>
</dbReference>
<comment type="caution">
    <text evidence="10">The sequence shown here is derived from an EMBL/GenBank/DDBJ whole genome shotgun (WGS) entry which is preliminary data.</text>
</comment>
<feature type="domain" description="ABC transmembrane type-1" evidence="9">
    <location>
        <begin position="165"/>
        <end position="360"/>
    </location>
</feature>